<dbReference type="KEGG" id="cmav:ABHF33_06640"/>
<feature type="chain" id="PRO_5043616275" evidence="1">
    <location>
        <begin position="20"/>
        <end position="167"/>
    </location>
</feature>
<keyword evidence="1" id="KW-0732">Signal</keyword>
<dbReference type="EMBL" id="CP157355">
    <property type="protein sequence ID" value="XBM01937.1"/>
    <property type="molecule type" value="Genomic_DNA"/>
</dbReference>
<gene>
    <name evidence="2" type="ORF">ABHF33_06640</name>
</gene>
<name>A0AAU7FBL3_9NEIS</name>
<dbReference type="RefSeq" id="WP_348946173.1">
    <property type="nucleotide sequence ID" value="NZ_CP157355.1"/>
</dbReference>
<reference evidence="2" key="1">
    <citation type="submission" date="2024-05" db="EMBL/GenBank/DDBJ databases">
        <authorList>
            <person name="Yang L."/>
            <person name="Pan L."/>
        </authorList>
    </citation>
    <scope>NUCLEOTIDE SEQUENCE</scope>
    <source>
        <strain evidence="2">FCG-7</strain>
    </source>
</reference>
<accession>A0AAU7FBL3</accession>
<proteinExistence type="predicted"/>
<sequence>MTCLPSLFALLILSKSTLAYIDPAYLETAAATGGEVMVVPREVMAAGDAPVSLGRYFQTVEFIRPSNNLLTPHVMNKPIKTLRSGPRKLRMVLQDRKQIFPEAIILLEAKTQSPSKLSTTCELLGSNEIYCSGTVEVPKSAFYIAASYPTPSGNVLRIYPKLFKPIW</sequence>
<protein>
    <submittedName>
        <fullName evidence="2">Uncharacterized protein</fullName>
    </submittedName>
</protein>
<evidence type="ECO:0000313" key="2">
    <source>
        <dbReference type="EMBL" id="XBM01937.1"/>
    </source>
</evidence>
<feature type="signal peptide" evidence="1">
    <location>
        <begin position="1"/>
        <end position="19"/>
    </location>
</feature>
<organism evidence="2">
    <name type="scientific">Chitinibacter mangrovi</name>
    <dbReference type="NCBI Taxonomy" id="3153927"/>
    <lineage>
        <taxon>Bacteria</taxon>
        <taxon>Pseudomonadati</taxon>
        <taxon>Pseudomonadota</taxon>
        <taxon>Betaproteobacteria</taxon>
        <taxon>Neisseriales</taxon>
        <taxon>Chitinibacteraceae</taxon>
        <taxon>Chitinibacter</taxon>
    </lineage>
</organism>
<evidence type="ECO:0000256" key="1">
    <source>
        <dbReference type="SAM" id="SignalP"/>
    </source>
</evidence>
<dbReference type="AlphaFoldDB" id="A0AAU7FBL3"/>